<dbReference type="GO" id="GO:0003700">
    <property type="term" value="F:DNA-binding transcription factor activity"/>
    <property type="evidence" value="ECO:0007669"/>
    <property type="project" value="InterPro"/>
</dbReference>
<organism evidence="6 7">
    <name type="scientific">Paraburkholderia fynbosensis</name>
    <dbReference type="NCBI Taxonomy" id="1200993"/>
    <lineage>
        <taxon>Bacteria</taxon>
        <taxon>Pseudomonadati</taxon>
        <taxon>Pseudomonadota</taxon>
        <taxon>Betaproteobacteria</taxon>
        <taxon>Burkholderiales</taxon>
        <taxon>Burkholderiaceae</taxon>
        <taxon>Paraburkholderia</taxon>
    </lineage>
</organism>
<dbReference type="PANTHER" id="PTHR30537:SF5">
    <property type="entry name" value="HTH-TYPE TRANSCRIPTIONAL ACTIVATOR TTDR-RELATED"/>
    <property type="match status" value="1"/>
</dbReference>
<dbReference type="Proteomes" id="UP000494252">
    <property type="component" value="Unassembled WGS sequence"/>
</dbReference>
<evidence type="ECO:0000313" key="7">
    <source>
        <dbReference type="Proteomes" id="UP000494252"/>
    </source>
</evidence>
<evidence type="ECO:0000256" key="3">
    <source>
        <dbReference type="ARBA" id="ARBA00023125"/>
    </source>
</evidence>
<name>A0A6J5GEB8_9BURK</name>
<accession>A0A6J5GEB8</accession>
<dbReference type="Pfam" id="PF03466">
    <property type="entry name" value="LysR_substrate"/>
    <property type="match status" value="1"/>
</dbReference>
<keyword evidence="3" id="KW-0238">DNA-binding</keyword>
<dbReference type="Gene3D" id="3.40.190.290">
    <property type="match status" value="1"/>
</dbReference>
<sequence>MRIKGTGTERLFQNEQQCRYEIGGQYGFCREIEGLMDTLQNMRVFVRVVEAGSFTAAAQSLNSTTGAMSRAVSELEAHLRTRLLNRSTRRLALTTAGERYLKRSQQILADIDTAEEEASCAHERPAGALRMHSFASIGQHYLLPAISRYRALYPEVTVELSLSQRMPDLFEGSADVAVIGASSLPNSDLVSLPLGTTFSILCASPAYTRAHGAPQTPADLAHHECLILHTPAFPPHEWVLDGPHGSETMVVNGPVQVNIAESLIVAIREGMGIGMVPLYSAISGLRDGSLVRVLPDYTLQKTNVYALYPSRKFIDAKTRTWVEFLRTHLPTVIARDEALLAEVGQAEAGDSELPIAGSGHGDIATQ</sequence>
<keyword evidence="7" id="KW-1185">Reference proteome</keyword>
<dbReference type="Pfam" id="PF00126">
    <property type="entry name" value="HTH_1"/>
    <property type="match status" value="1"/>
</dbReference>
<proteinExistence type="inferred from homology"/>
<dbReference type="GO" id="GO:0003677">
    <property type="term" value="F:DNA binding"/>
    <property type="evidence" value="ECO:0007669"/>
    <property type="project" value="UniProtKB-KW"/>
</dbReference>
<dbReference type="InterPro" id="IPR058163">
    <property type="entry name" value="LysR-type_TF_proteobact-type"/>
</dbReference>
<gene>
    <name evidence="6" type="primary">dmlR_18</name>
    <name evidence="6" type="ORF">LMG27177_04501</name>
</gene>
<evidence type="ECO:0000259" key="5">
    <source>
        <dbReference type="PROSITE" id="PS50931"/>
    </source>
</evidence>
<dbReference type="EMBL" id="CADIKI010000014">
    <property type="protein sequence ID" value="CAB3798858.1"/>
    <property type="molecule type" value="Genomic_DNA"/>
</dbReference>
<dbReference type="PROSITE" id="PS50931">
    <property type="entry name" value="HTH_LYSR"/>
    <property type="match status" value="1"/>
</dbReference>
<comment type="similarity">
    <text evidence="1">Belongs to the LysR transcriptional regulatory family.</text>
</comment>
<dbReference type="InterPro" id="IPR036388">
    <property type="entry name" value="WH-like_DNA-bd_sf"/>
</dbReference>
<feature type="domain" description="HTH lysR-type" evidence="5">
    <location>
        <begin position="37"/>
        <end position="94"/>
    </location>
</feature>
<dbReference type="PANTHER" id="PTHR30537">
    <property type="entry name" value="HTH-TYPE TRANSCRIPTIONAL REGULATOR"/>
    <property type="match status" value="1"/>
</dbReference>
<dbReference type="InterPro" id="IPR036390">
    <property type="entry name" value="WH_DNA-bd_sf"/>
</dbReference>
<dbReference type="Gene3D" id="1.10.10.10">
    <property type="entry name" value="Winged helix-like DNA-binding domain superfamily/Winged helix DNA-binding domain"/>
    <property type="match status" value="1"/>
</dbReference>
<evidence type="ECO:0000313" key="6">
    <source>
        <dbReference type="EMBL" id="CAB3798858.1"/>
    </source>
</evidence>
<evidence type="ECO:0000256" key="4">
    <source>
        <dbReference type="ARBA" id="ARBA00023163"/>
    </source>
</evidence>
<dbReference type="SUPFAM" id="SSF53850">
    <property type="entry name" value="Periplasmic binding protein-like II"/>
    <property type="match status" value="1"/>
</dbReference>
<evidence type="ECO:0000256" key="2">
    <source>
        <dbReference type="ARBA" id="ARBA00023015"/>
    </source>
</evidence>
<dbReference type="InterPro" id="IPR005119">
    <property type="entry name" value="LysR_subst-bd"/>
</dbReference>
<dbReference type="FunFam" id="1.10.10.10:FF:000001">
    <property type="entry name" value="LysR family transcriptional regulator"/>
    <property type="match status" value="1"/>
</dbReference>
<dbReference type="SUPFAM" id="SSF46785">
    <property type="entry name" value="Winged helix' DNA-binding domain"/>
    <property type="match status" value="1"/>
</dbReference>
<dbReference type="InterPro" id="IPR000847">
    <property type="entry name" value="LysR_HTH_N"/>
</dbReference>
<keyword evidence="4" id="KW-0804">Transcription</keyword>
<dbReference type="CDD" id="cd08422">
    <property type="entry name" value="PBP2_CrgA_like"/>
    <property type="match status" value="1"/>
</dbReference>
<reference evidence="6 7" key="1">
    <citation type="submission" date="2020-04" db="EMBL/GenBank/DDBJ databases">
        <authorList>
            <person name="De Canck E."/>
        </authorList>
    </citation>
    <scope>NUCLEOTIDE SEQUENCE [LARGE SCALE GENOMIC DNA]</scope>
    <source>
        <strain evidence="6 7">LMG 27177</strain>
    </source>
</reference>
<dbReference type="AlphaFoldDB" id="A0A6J5GEB8"/>
<keyword evidence="2" id="KW-0805">Transcription regulation</keyword>
<evidence type="ECO:0000256" key="1">
    <source>
        <dbReference type="ARBA" id="ARBA00009437"/>
    </source>
</evidence>
<protein>
    <submittedName>
        <fullName evidence="6">HTH-type transcriptional regulator DmlR</fullName>
    </submittedName>
</protein>